<name>A0A1I1HFF1_9ACTN</name>
<evidence type="ECO:0008006" key="5">
    <source>
        <dbReference type="Google" id="ProtNLM"/>
    </source>
</evidence>
<dbReference type="AlphaFoldDB" id="A0A1I1HFF1"/>
<gene>
    <name evidence="3" type="ORF">SAMN05421773_102368</name>
</gene>
<organism evidence="3 4">
    <name type="scientific">Streptomyces aidingensis</name>
    <dbReference type="NCBI Taxonomy" id="910347"/>
    <lineage>
        <taxon>Bacteria</taxon>
        <taxon>Bacillati</taxon>
        <taxon>Actinomycetota</taxon>
        <taxon>Actinomycetes</taxon>
        <taxon>Kitasatosporales</taxon>
        <taxon>Streptomycetaceae</taxon>
        <taxon>Streptomyces</taxon>
    </lineage>
</organism>
<feature type="transmembrane region" description="Helical" evidence="2">
    <location>
        <begin position="36"/>
        <end position="57"/>
    </location>
</feature>
<feature type="compositionally biased region" description="Low complexity" evidence="1">
    <location>
        <begin position="100"/>
        <end position="112"/>
    </location>
</feature>
<accession>A0A1I1HFF1</accession>
<feature type="region of interest" description="Disordered" evidence="1">
    <location>
        <begin position="1"/>
        <end position="34"/>
    </location>
</feature>
<proteinExistence type="predicted"/>
<evidence type="ECO:0000256" key="2">
    <source>
        <dbReference type="SAM" id="Phobius"/>
    </source>
</evidence>
<dbReference type="EMBL" id="FOLM01000002">
    <property type="protein sequence ID" value="SFC22684.1"/>
    <property type="molecule type" value="Genomic_DNA"/>
</dbReference>
<keyword evidence="4" id="KW-1185">Reference proteome</keyword>
<evidence type="ECO:0000256" key="1">
    <source>
        <dbReference type="SAM" id="MobiDB-lite"/>
    </source>
</evidence>
<feature type="compositionally biased region" description="Low complexity" evidence="1">
    <location>
        <begin position="1"/>
        <end position="21"/>
    </location>
</feature>
<sequence>MTSPTGRPRPAAAPGSAAYPGGVSGTPESDSRSGDLLVRTGGVIFAVGAVATLITFIPMFAGSEPFPPVAYAVSMLMGVGFAVAAGGLLRDIAVQRRAARATPAAQRPPGARDAAREGRHR</sequence>
<reference evidence="3 4" key="1">
    <citation type="submission" date="2016-10" db="EMBL/GenBank/DDBJ databases">
        <authorList>
            <person name="de Groot N.N."/>
        </authorList>
    </citation>
    <scope>NUCLEOTIDE SEQUENCE [LARGE SCALE GENOMIC DNA]</scope>
    <source>
        <strain evidence="3 4">CGMCC 4.5739</strain>
    </source>
</reference>
<evidence type="ECO:0000313" key="3">
    <source>
        <dbReference type="EMBL" id="SFC22684.1"/>
    </source>
</evidence>
<keyword evidence="2" id="KW-1133">Transmembrane helix</keyword>
<dbReference type="STRING" id="910347.SAMN05421773_102368"/>
<feature type="region of interest" description="Disordered" evidence="1">
    <location>
        <begin position="98"/>
        <end position="121"/>
    </location>
</feature>
<keyword evidence="2" id="KW-0472">Membrane</keyword>
<dbReference type="Proteomes" id="UP000199207">
    <property type="component" value="Unassembled WGS sequence"/>
</dbReference>
<evidence type="ECO:0000313" key="4">
    <source>
        <dbReference type="Proteomes" id="UP000199207"/>
    </source>
</evidence>
<keyword evidence="2" id="KW-0812">Transmembrane</keyword>
<feature type="transmembrane region" description="Helical" evidence="2">
    <location>
        <begin position="69"/>
        <end position="89"/>
    </location>
</feature>
<protein>
    <recommendedName>
        <fullName evidence="5">Integral membrane protein</fullName>
    </recommendedName>
</protein>